<evidence type="ECO:0000259" key="2">
    <source>
        <dbReference type="Pfam" id="PF00656"/>
    </source>
</evidence>
<keyword evidence="4" id="KW-1185">Reference proteome</keyword>
<reference evidence="3" key="1">
    <citation type="journal article" date="2023" name="Mol. Phylogenet. Evol.">
        <title>Genome-scale phylogeny and comparative genomics of the fungal order Sordariales.</title>
        <authorList>
            <person name="Hensen N."/>
            <person name="Bonometti L."/>
            <person name="Westerberg I."/>
            <person name="Brannstrom I.O."/>
            <person name="Guillou S."/>
            <person name="Cros-Aarteil S."/>
            <person name="Calhoun S."/>
            <person name="Haridas S."/>
            <person name="Kuo A."/>
            <person name="Mondo S."/>
            <person name="Pangilinan J."/>
            <person name="Riley R."/>
            <person name="LaButti K."/>
            <person name="Andreopoulos B."/>
            <person name="Lipzen A."/>
            <person name="Chen C."/>
            <person name="Yan M."/>
            <person name="Daum C."/>
            <person name="Ng V."/>
            <person name="Clum A."/>
            <person name="Steindorff A."/>
            <person name="Ohm R.A."/>
            <person name="Martin F."/>
            <person name="Silar P."/>
            <person name="Natvig D.O."/>
            <person name="Lalanne C."/>
            <person name="Gautier V."/>
            <person name="Ament-Velasquez S.L."/>
            <person name="Kruys A."/>
            <person name="Hutchinson M.I."/>
            <person name="Powell A.J."/>
            <person name="Barry K."/>
            <person name="Miller A.N."/>
            <person name="Grigoriev I.V."/>
            <person name="Debuchy R."/>
            <person name="Gladieux P."/>
            <person name="Hiltunen Thoren M."/>
            <person name="Johannesson H."/>
        </authorList>
    </citation>
    <scope>NUCLEOTIDE SEQUENCE</scope>
    <source>
        <strain evidence="3">CBS 118394</strain>
    </source>
</reference>
<feature type="compositionally biased region" description="Polar residues" evidence="1">
    <location>
        <begin position="159"/>
        <end position="172"/>
    </location>
</feature>
<accession>A0AAE0I6J7</accession>
<evidence type="ECO:0000313" key="3">
    <source>
        <dbReference type="EMBL" id="KAK3319390.1"/>
    </source>
</evidence>
<proteinExistence type="predicted"/>
<organism evidence="3 4">
    <name type="scientific">Apodospora peruviana</name>
    <dbReference type="NCBI Taxonomy" id="516989"/>
    <lineage>
        <taxon>Eukaryota</taxon>
        <taxon>Fungi</taxon>
        <taxon>Dikarya</taxon>
        <taxon>Ascomycota</taxon>
        <taxon>Pezizomycotina</taxon>
        <taxon>Sordariomycetes</taxon>
        <taxon>Sordariomycetidae</taxon>
        <taxon>Sordariales</taxon>
        <taxon>Lasiosphaeriaceae</taxon>
        <taxon>Apodospora</taxon>
    </lineage>
</organism>
<dbReference type="GO" id="GO:0006508">
    <property type="term" value="P:proteolysis"/>
    <property type="evidence" value="ECO:0007669"/>
    <property type="project" value="InterPro"/>
</dbReference>
<dbReference type="InterPro" id="IPR011600">
    <property type="entry name" value="Pept_C14_caspase"/>
</dbReference>
<feature type="region of interest" description="Disordered" evidence="1">
    <location>
        <begin position="142"/>
        <end position="172"/>
    </location>
</feature>
<gene>
    <name evidence="3" type="ORF">B0H66DRAFT_533887</name>
</gene>
<comment type="caution">
    <text evidence="3">The sequence shown here is derived from an EMBL/GenBank/DDBJ whole genome shotgun (WGS) entry which is preliminary data.</text>
</comment>
<dbReference type="Pfam" id="PF00656">
    <property type="entry name" value="Peptidase_C14"/>
    <property type="match status" value="1"/>
</dbReference>
<dbReference type="EMBL" id="JAUEDM010000004">
    <property type="protein sequence ID" value="KAK3319390.1"/>
    <property type="molecule type" value="Genomic_DNA"/>
</dbReference>
<name>A0AAE0I6J7_9PEZI</name>
<evidence type="ECO:0000313" key="4">
    <source>
        <dbReference type="Proteomes" id="UP001283341"/>
    </source>
</evidence>
<dbReference type="GO" id="GO:0004197">
    <property type="term" value="F:cysteine-type endopeptidase activity"/>
    <property type="evidence" value="ECO:0007669"/>
    <property type="project" value="InterPro"/>
</dbReference>
<reference evidence="3" key="2">
    <citation type="submission" date="2023-06" db="EMBL/GenBank/DDBJ databases">
        <authorList>
            <consortium name="Lawrence Berkeley National Laboratory"/>
            <person name="Haridas S."/>
            <person name="Hensen N."/>
            <person name="Bonometti L."/>
            <person name="Westerberg I."/>
            <person name="Brannstrom I.O."/>
            <person name="Guillou S."/>
            <person name="Cros-Aarteil S."/>
            <person name="Calhoun S."/>
            <person name="Kuo A."/>
            <person name="Mondo S."/>
            <person name="Pangilinan J."/>
            <person name="Riley R."/>
            <person name="Labutti K."/>
            <person name="Andreopoulos B."/>
            <person name="Lipzen A."/>
            <person name="Chen C."/>
            <person name="Yanf M."/>
            <person name="Daum C."/>
            <person name="Ng V."/>
            <person name="Clum A."/>
            <person name="Steindorff A."/>
            <person name="Ohm R."/>
            <person name="Martin F."/>
            <person name="Silar P."/>
            <person name="Natvig D."/>
            <person name="Lalanne C."/>
            <person name="Gautier V."/>
            <person name="Ament-Velasquez S.L."/>
            <person name="Kruys A."/>
            <person name="Hutchinson M.I."/>
            <person name="Powell A.J."/>
            <person name="Barry K."/>
            <person name="Miller A.N."/>
            <person name="Grigoriev I.V."/>
            <person name="Debuchy R."/>
            <person name="Gladieux P."/>
            <person name="Thoren M.H."/>
            <person name="Johannesson H."/>
        </authorList>
    </citation>
    <scope>NUCLEOTIDE SEQUENCE</scope>
    <source>
        <strain evidence="3">CBS 118394</strain>
    </source>
</reference>
<evidence type="ECO:0000256" key="1">
    <source>
        <dbReference type="SAM" id="MobiDB-lite"/>
    </source>
</evidence>
<protein>
    <recommendedName>
        <fullName evidence="2">Peptidase C14 caspase domain-containing protein</fullName>
    </recommendedName>
</protein>
<dbReference type="AlphaFoldDB" id="A0AAE0I6J7"/>
<dbReference type="Proteomes" id="UP001283341">
    <property type="component" value="Unassembled WGS sequence"/>
</dbReference>
<feature type="domain" description="Peptidase C14 caspase" evidence="2">
    <location>
        <begin position="269"/>
        <end position="444"/>
    </location>
</feature>
<sequence length="474" mass="52745">MMNPDDGDISHLWQRHLMAAVRDNLSAASVQALPSGARSLDNDADEHRTGKEMQVGQVWDEQMDSVVDALQELTIQSPTTNTTDARSPETGWFVDSREGYTETALSSPQNSSWSRTILPPHKTKQQHKRLALHDELFEVPRHDASKGKGKGLAIFDNEPSPTRLSSQPTSSVPTWYTEDHLRVPITDDSYESYYGDFNPYAYANARDIPPDPPTVTARPRSSQEWTWGGGNINVPPEEVHVLILTWAKQDARRDDGQLLSPSLDMETATVRACFKRRGYRVQCRHVPEDYPTAAVETMLNKFLDKSTDKSLLVVYYHGYGSMDEDGRMVFSSGSPNGSSFFWDDVRDPIMQAPGDVLLIFDCCPIPGARGEGEMLVEAGMVSSSSSTKQLLGICAPSNSVYGERRTTGMMTEALCRTLDGDKFRDKQISVQCLCSHMKEDLKAKGTELASKVFVTQMGGGQLLDICLPWFTCRD</sequence>